<dbReference type="InterPro" id="IPR011035">
    <property type="entry name" value="Ribosomal_bL25/Gln-tRNA_synth"/>
</dbReference>
<dbReference type="CDD" id="cd00495">
    <property type="entry name" value="Ribosomal_L25_TL5_CTC"/>
    <property type="match status" value="1"/>
</dbReference>
<dbReference type="PANTHER" id="PTHR33284">
    <property type="entry name" value="RIBOSOMAL PROTEIN L25/GLN-TRNA SYNTHETASE, ANTI-CODON-BINDING DOMAIN-CONTAINING PROTEIN"/>
    <property type="match status" value="1"/>
</dbReference>
<evidence type="ECO:0000256" key="4">
    <source>
        <dbReference type="ARBA" id="ARBA00023274"/>
    </source>
</evidence>
<evidence type="ECO:0000259" key="7">
    <source>
        <dbReference type="Pfam" id="PF01386"/>
    </source>
</evidence>
<gene>
    <name evidence="5" type="primary">rplY</name>
    <name evidence="5" type="synonym">ctc</name>
    <name evidence="9" type="ORF">GM661_16525</name>
</gene>
<keyword evidence="1 5" id="KW-0699">rRNA-binding</keyword>
<proteinExistence type="inferred from homology"/>
<evidence type="ECO:0000256" key="2">
    <source>
        <dbReference type="ARBA" id="ARBA00022884"/>
    </source>
</evidence>
<evidence type="ECO:0000256" key="3">
    <source>
        <dbReference type="ARBA" id="ARBA00022980"/>
    </source>
</evidence>
<keyword evidence="3 5" id="KW-0689">Ribosomal protein</keyword>
<evidence type="ECO:0000256" key="5">
    <source>
        <dbReference type="HAMAP-Rule" id="MF_01334"/>
    </source>
</evidence>
<dbReference type="AlphaFoldDB" id="A0A8A7KMZ1"/>
<name>A0A8A7KMZ1_9FIRM</name>
<evidence type="ECO:0000313" key="10">
    <source>
        <dbReference type="Proteomes" id="UP000665020"/>
    </source>
</evidence>
<evidence type="ECO:0000313" key="9">
    <source>
        <dbReference type="EMBL" id="QTL99434.1"/>
    </source>
</evidence>
<protein>
    <recommendedName>
        <fullName evidence="5">Large ribosomal subunit protein bL25</fullName>
    </recommendedName>
    <alternativeName>
        <fullName evidence="5">General stress protein CTC</fullName>
    </alternativeName>
</protein>
<evidence type="ECO:0000259" key="8">
    <source>
        <dbReference type="Pfam" id="PF14693"/>
    </source>
</evidence>
<dbReference type="Pfam" id="PF14693">
    <property type="entry name" value="Ribosomal_TL5_C"/>
    <property type="match status" value="1"/>
</dbReference>
<comment type="similarity">
    <text evidence="5">Belongs to the bacterial ribosomal protein bL25 family. CTC subfamily.</text>
</comment>
<feature type="domain" description="Large ribosomal subunit protein bL25 beta" evidence="8">
    <location>
        <begin position="97"/>
        <end position="179"/>
    </location>
</feature>
<dbReference type="SUPFAM" id="SSF50715">
    <property type="entry name" value="Ribosomal protein L25-like"/>
    <property type="match status" value="1"/>
</dbReference>
<dbReference type="EMBL" id="CP046640">
    <property type="protein sequence ID" value="QTL99434.1"/>
    <property type="molecule type" value="Genomic_DNA"/>
</dbReference>
<dbReference type="GO" id="GO:0022625">
    <property type="term" value="C:cytosolic large ribosomal subunit"/>
    <property type="evidence" value="ECO:0007669"/>
    <property type="project" value="TreeGrafter"/>
</dbReference>
<dbReference type="Gene3D" id="2.170.120.20">
    <property type="entry name" value="Ribosomal protein L25, beta domain"/>
    <property type="match status" value="1"/>
</dbReference>
<sequence>MERYNLKAELRAETGKGVARRLRREGFVPAVVYGKTRDSQALTINPEDLKHKMSGNAIFDMTLDGDQETVMIKEVQKNPISGDILHIDFHHISMDEKITISVPLNLTGNAVGVADGGVLQQLLREIEVECLPLNIPEEIELDISALEVGNSLLVNDIDIPEDIDVVTPLDEAVVTVVVPTELVEEEVEEEDDEFMEPEVIGEEDAEEETAEEEDEE</sequence>
<dbReference type="RefSeq" id="WP_230867781.1">
    <property type="nucleotide sequence ID" value="NZ_CP046640.1"/>
</dbReference>
<organism evidence="9 10">
    <name type="scientific">Iocasia fonsfrigidae</name>
    <dbReference type="NCBI Taxonomy" id="2682810"/>
    <lineage>
        <taxon>Bacteria</taxon>
        <taxon>Bacillati</taxon>
        <taxon>Bacillota</taxon>
        <taxon>Clostridia</taxon>
        <taxon>Halanaerobiales</taxon>
        <taxon>Halanaerobiaceae</taxon>
        <taxon>Iocasia</taxon>
    </lineage>
</organism>
<dbReference type="Gene3D" id="2.40.240.10">
    <property type="entry name" value="Ribosomal Protein L25, Chain P"/>
    <property type="match status" value="1"/>
</dbReference>
<dbReference type="InterPro" id="IPR020056">
    <property type="entry name" value="Rbsml_bL25/Gln-tRNA_synth_N"/>
</dbReference>
<keyword evidence="10" id="KW-1185">Reference proteome</keyword>
<dbReference type="InterPro" id="IPR037121">
    <property type="entry name" value="Ribosomal_bL25_C"/>
</dbReference>
<dbReference type="InterPro" id="IPR029751">
    <property type="entry name" value="Ribosomal_L25_dom"/>
</dbReference>
<dbReference type="HAMAP" id="MF_01334">
    <property type="entry name" value="Ribosomal_bL25_CTC"/>
    <property type="match status" value="1"/>
</dbReference>
<dbReference type="KEGG" id="ifn:GM661_16525"/>
<feature type="domain" description="Large ribosomal subunit protein bL25 L25" evidence="7">
    <location>
        <begin position="6"/>
        <end position="89"/>
    </location>
</feature>
<feature type="region of interest" description="Disordered" evidence="6">
    <location>
        <begin position="184"/>
        <end position="216"/>
    </location>
</feature>
<dbReference type="Pfam" id="PF01386">
    <property type="entry name" value="Ribosomal_L25p"/>
    <property type="match status" value="1"/>
</dbReference>
<reference evidence="9" key="1">
    <citation type="submission" date="2019-12" db="EMBL/GenBank/DDBJ databases">
        <authorList>
            <person name="zhang j."/>
            <person name="sun C.M."/>
        </authorList>
    </citation>
    <scope>NUCLEOTIDE SEQUENCE</scope>
    <source>
        <strain evidence="9">NS-1</strain>
    </source>
</reference>
<evidence type="ECO:0000256" key="6">
    <source>
        <dbReference type="SAM" id="MobiDB-lite"/>
    </source>
</evidence>
<evidence type="ECO:0000256" key="1">
    <source>
        <dbReference type="ARBA" id="ARBA00022730"/>
    </source>
</evidence>
<dbReference type="GO" id="GO:0003735">
    <property type="term" value="F:structural constituent of ribosome"/>
    <property type="evidence" value="ECO:0007669"/>
    <property type="project" value="InterPro"/>
</dbReference>
<comment type="subunit">
    <text evidence="5">Part of the 50S ribosomal subunit; part of the 5S rRNA/L5/L18/L25 subcomplex. Contacts the 5S rRNA. Binds to the 5S rRNA independently of L5 and L18.</text>
</comment>
<dbReference type="NCBIfam" id="TIGR00731">
    <property type="entry name" value="bL25_bact_ctc"/>
    <property type="match status" value="1"/>
</dbReference>
<keyword evidence="2 5" id="KW-0694">RNA-binding</keyword>
<accession>A0A8A7KMZ1</accession>
<dbReference type="InterPro" id="IPR001021">
    <property type="entry name" value="Ribosomal_bL25_long"/>
</dbReference>
<dbReference type="InterPro" id="IPR020057">
    <property type="entry name" value="Ribosomal_bL25_b-dom"/>
</dbReference>
<dbReference type="GO" id="GO:0006412">
    <property type="term" value="P:translation"/>
    <property type="evidence" value="ECO:0007669"/>
    <property type="project" value="UniProtKB-UniRule"/>
</dbReference>
<comment type="function">
    <text evidence="5">This is one of the proteins that binds to the 5S RNA in the ribosome where it forms part of the central protuberance.</text>
</comment>
<dbReference type="GO" id="GO:0008097">
    <property type="term" value="F:5S rRNA binding"/>
    <property type="evidence" value="ECO:0007669"/>
    <property type="project" value="InterPro"/>
</dbReference>
<dbReference type="InterPro" id="IPR020930">
    <property type="entry name" value="Ribosomal_uL5_bac-type"/>
</dbReference>
<dbReference type="Proteomes" id="UP000665020">
    <property type="component" value="Chromosome"/>
</dbReference>
<dbReference type="PANTHER" id="PTHR33284:SF1">
    <property type="entry name" value="RIBOSOMAL PROTEIN L25_GLN-TRNA SYNTHETASE, ANTI-CODON-BINDING DOMAIN-CONTAINING PROTEIN"/>
    <property type="match status" value="1"/>
</dbReference>
<keyword evidence="4 5" id="KW-0687">Ribonucleoprotein</keyword>